<dbReference type="GO" id="GO:0005874">
    <property type="term" value="C:microtubule"/>
    <property type="evidence" value="ECO:0007669"/>
    <property type="project" value="TreeGrafter"/>
</dbReference>
<dbReference type="GO" id="GO:0045111">
    <property type="term" value="C:intermediate filament cytoskeleton"/>
    <property type="evidence" value="ECO:0007669"/>
    <property type="project" value="TreeGrafter"/>
</dbReference>
<name>A0A3M6TLH3_POCDA</name>
<accession>A0A3M6TLH3</accession>
<dbReference type="OrthoDB" id="5990396at2759"/>
<dbReference type="EMBL" id="RCHS01003399">
    <property type="protein sequence ID" value="RMX42229.1"/>
    <property type="molecule type" value="Genomic_DNA"/>
</dbReference>
<feature type="region of interest" description="Disordered" evidence="2">
    <location>
        <begin position="754"/>
        <end position="791"/>
    </location>
</feature>
<evidence type="ECO:0000256" key="2">
    <source>
        <dbReference type="SAM" id="MobiDB-lite"/>
    </source>
</evidence>
<comment type="caution">
    <text evidence="3">The sequence shown here is derived from an EMBL/GenBank/DDBJ whole genome shotgun (WGS) entry which is preliminary data.</text>
</comment>
<feature type="compositionally biased region" description="Polar residues" evidence="2">
    <location>
        <begin position="11"/>
        <end position="20"/>
    </location>
</feature>
<feature type="compositionally biased region" description="Polar residues" evidence="2">
    <location>
        <begin position="128"/>
        <end position="141"/>
    </location>
</feature>
<evidence type="ECO:0000313" key="3">
    <source>
        <dbReference type="EMBL" id="RMX42229.1"/>
    </source>
</evidence>
<feature type="compositionally biased region" description="Basic and acidic residues" evidence="2">
    <location>
        <begin position="163"/>
        <end position="172"/>
    </location>
</feature>
<feature type="coiled-coil region" evidence="1">
    <location>
        <begin position="494"/>
        <end position="604"/>
    </location>
</feature>
<keyword evidence="4" id="KW-1185">Reference proteome</keyword>
<feature type="region of interest" description="Disordered" evidence="2">
    <location>
        <begin position="1"/>
        <end position="38"/>
    </location>
</feature>
<protein>
    <recommendedName>
        <fullName evidence="5">UVR domain-containing protein</fullName>
    </recommendedName>
</protein>
<feature type="compositionally biased region" description="Basic and acidic residues" evidence="2">
    <location>
        <begin position="781"/>
        <end position="791"/>
    </location>
</feature>
<proteinExistence type="predicted"/>
<dbReference type="AlphaFoldDB" id="A0A3M6TLH3"/>
<evidence type="ECO:0000256" key="1">
    <source>
        <dbReference type="SAM" id="Coils"/>
    </source>
</evidence>
<organism evidence="3 4">
    <name type="scientific">Pocillopora damicornis</name>
    <name type="common">Cauliflower coral</name>
    <name type="synonym">Millepora damicornis</name>
    <dbReference type="NCBI Taxonomy" id="46731"/>
    <lineage>
        <taxon>Eukaryota</taxon>
        <taxon>Metazoa</taxon>
        <taxon>Cnidaria</taxon>
        <taxon>Anthozoa</taxon>
        <taxon>Hexacorallia</taxon>
        <taxon>Scleractinia</taxon>
        <taxon>Astrocoeniina</taxon>
        <taxon>Pocilloporidae</taxon>
        <taxon>Pocillopora</taxon>
    </lineage>
</organism>
<reference evidence="3 4" key="1">
    <citation type="journal article" date="2018" name="Sci. Rep.">
        <title>Comparative analysis of the Pocillopora damicornis genome highlights role of immune system in coral evolution.</title>
        <authorList>
            <person name="Cunning R."/>
            <person name="Bay R.A."/>
            <person name="Gillette P."/>
            <person name="Baker A.C."/>
            <person name="Traylor-Knowles N."/>
        </authorList>
    </citation>
    <scope>NUCLEOTIDE SEQUENCE [LARGE SCALE GENOMIC DNA]</scope>
    <source>
        <strain evidence="3">RSMAS</strain>
        <tissue evidence="3">Whole animal</tissue>
    </source>
</reference>
<feature type="region of interest" description="Disordered" evidence="2">
    <location>
        <begin position="121"/>
        <end position="141"/>
    </location>
</feature>
<dbReference type="Proteomes" id="UP000275408">
    <property type="component" value="Unassembled WGS sequence"/>
</dbReference>
<dbReference type="GO" id="GO:0005815">
    <property type="term" value="C:microtubule organizing center"/>
    <property type="evidence" value="ECO:0007669"/>
    <property type="project" value="TreeGrafter"/>
</dbReference>
<dbReference type="STRING" id="46731.A0A3M6TLH3"/>
<keyword evidence="1" id="KW-0175">Coiled coil</keyword>
<dbReference type="GO" id="GO:0060271">
    <property type="term" value="P:cilium assembly"/>
    <property type="evidence" value="ECO:0007669"/>
    <property type="project" value="TreeGrafter"/>
</dbReference>
<feature type="coiled-coil region" evidence="1">
    <location>
        <begin position="376"/>
        <end position="468"/>
    </location>
</feature>
<dbReference type="PANTHER" id="PTHR14332:SF3">
    <property type="entry name" value="DISRUPTED IN SCHIZOPHRENIA 1 PROTEIN"/>
    <property type="match status" value="1"/>
</dbReference>
<dbReference type="PANTHER" id="PTHR14332">
    <property type="entry name" value="DISRUPTED IN SCHIZOPHRENIA 1 PROTEIN"/>
    <property type="match status" value="1"/>
</dbReference>
<sequence length="823" mass="93351">MREGNDGDSAISGSLFSGMTLTAAPAERTTSSDEVNLMGHGDVSLQDKLPKTVIENPQDFGAVLARPIEAELLPKPMQPKVVPQQMNQLATKKKRARHAVEKGTLSIQNQNQTRAAEGVTKLGEESGEPSTPLYSIGTPSSSDENLFEEMKINITEGNVTETPSRESLKDLDLNTSTPPQGDKIIVDEFNPIDAVSDHSETASKSSCMEVQDKTLEVSNNTKSLEEDESIFESGKYLDSDEDLSKASGRRIDEGFAGETSLNSAVESEILTLHFTPGSNEQVKQNVEVEFKEERLVMDQKKSDLKEPSKKLNNVLTHLKLQLTSLSKDKWCLKSLEEELLKIYTELCNVENEKEEEFKRLQMEESQALACDNYDLAEEISNRMEQLKQDLEFARYRLPARDDKRLERTMDHLRLDKEHMEAEGVELSKEILLKTEEFQTKKEGLLLERGALQAKISSLEAKLAKLRTKESELTAFIKEQDNEIDSVKLEFSPQQQALDKQHQEIERRERSLQEEFRLLSSSQEIFDAKVEESQRKEQELTDGITEASEELEKYEKLIKQLEGQQESAQVFLNMKHFTFHTDPKVTSLEAKHKEVSQEVKTFTNKIHMGQRRVVTLRKTVNEIESQISDLDAVKKIAIEERNFKEAKRLKEESETLTQQGVESQEKLESLLKELAEDGKLLEEAQKQNADLEVKINEKERLNAVVVVEEASVMIQVLQEQIKRVGDDSLIKALLETEAKTCENLISDLCEKHGISIPDVSDTEDKDQREDTTVKGSVSEPTKPSEREHIQRQDYNDLVDKLSELEGRLEAVIEIEDFDEADILL</sequence>
<feature type="coiled-coil region" evidence="1">
    <location>
        <begin position="635"/>
        <end position="700"/>
    </location>
</feature>
<feature type="region of interest" description="Disordered" evidence="2">
    <location>
        <begin position="158"/>
        <end position="184"/>
    </location>
</feature>
<gene>
    <name evidence="3" type="ORF">pdam_00011605</name>
</gene>
<evidence type="ECO:0008006" key="5">
    <source>
        <dbReference type="Google" id="ProtNLM"/>
    </source>
</evidence>
<dbReference type="InterPro" id="IPR026081">
    <property type="entry name" value="DISC1"/>
</dbReference>
<evidence type="ECO:0000313" key="4">
    <source>
        <dbReference type="Proteomes" id="UP000275408"/>
    </source>
</evidence>